<evidence type="ECO:0008006" key="6">
    <source>
        <dbReference type="Google" id="ProtNLM"/>
    </source>
</evidence>
<accession>A0A0B2PRR7</accession>
<protein>
    <recommendedName>
        <fullName evidence="6">Arylformamidase</fullName>
    </recommendedName>
</protein>
<feature type="signal peptide" evidence="4">
    <location>
        <begin position="1"/>
        <end position="15"/>
    </location>
</feature>
<evidence type="ECO:0000256" key="3">
    <source>
        <dbReference type="ARBA" id="ARBA00022530"/>
    </source>
</evidence>
<reference evidence="5" key="1">
    <citation type="submission" date="2014-07" db="EMBL/GenBank/DDBJ databases">
        <title>Identification of a novel salt tolerance gene in wild soybean by whole-genome sequencing.</title>
        <authorList>
            <person name="Lam H.-M."/>
            <person name="Qi X."/>
            <person name="Li M.-W."/>
            <person name="Liu X."/>
            <person name="Xie M."/>
            <person name="Ni M."/>
            <person name="Xu X."/>
        </authorList>
    </citation>
    <scope>NUCLEOTIDE SEQUENCE [LARGE SCALE GENOMIC DNA]</scope>
    <source>
        <tissue evidence="5">Root</tissue>
    </source>
</reference>
<dbReference type="EMBL" id="KN664520">
    <property type="protein sequence ID" value="KHN10374.1"/>
    <property type="molecule type" value="Genomic_DNA"/>
</dbReference>
<dbReference type="PANTHER" id="PTHR31118:SF19">
    <property type="entry name" value="KYNURENINE FORMAMIDASE-LIKE PROTEIN"/>
    <property type="match status" value="1"/>
</dbReference>
<sequence>MNCLSLFTFLYAICAHSITSTTYPSILDMKTGECSLRSISIGDGVLVPPWREVYEERRIFDITHRYVPEMLVWDSTEGLGHHFLWLEKSMKNGSRANNSNMKVGVHTDTHVDALGHIYNNYYDVDFVVDSLDLTLLNAEVTKSLNIPRGVSHVLFRTLNTDR</sequence>
<dbReference type="AlphaFoldDB" id="A0A0B2PRR7"/>
<dbReference type="PANTHER" id="PTHR31118">
    <property type="entry name" value="CYCLASE-LIKE PROTEIN 2"/>
    <property type="match status" value="1"/>
</dbReference>
<dbReference type="Pfam" id="PF04199">
    <property type="entry name" value="Cyclase"/>
    <property type="match status" value="1"/>
</dbReference>
<proteinExistence type="inferred from homology"/>
<evidence type="ECO:0000256" key="4">
    <source>
        <dbReference type="SAM" id="SignalP"/>
    </source>
</evidence>
<dbReference type="GO" id="GO:0004061">
    <property type="term" value="F:arylformamidase activity"/>
    <property type="evidence" value="ECO:0007669"/>
    <property type="project" value="InterPro"/>
</dbReference>
<evidence type="ECO:0000256" key="2">
    <source>
        <dbReference type="ARBA" id="ARBA00007865"/>
    </source>
</evidence>
<name>A0A0B2PRR7_GLYSO</name>
<dbReference type="InterPro" id="IPR037175">
    <property type="entry name" value="KFase_sf"/>
</dbReference>
<comment type="subcellular location">
    <subcellularLocation>
        <location evidence="1">Secreted</location>
        <location evidence="1">Extracellular space</location>
        <location evidence="1">Extracellular matrix</location>
    </subcellularLocation>
</comment>
<gene>
    <name evidence="5" type="ORF">glysoja_049049</name>
</gene>
<dbReference type="Proteomes" id="UP000053555">
    <property type="component" value="Unassembled WGS sequence"/>
</dbReference>
<dbReference type="Gene3D" id="3.50.30.50">
    <property type="entry name" value="Putative cyclase"/>
    <property type="match status" value="1"/>
</dbReference>
<keyword evidence="3" id="KW-0272">Extracellular matrix</keyword>
<keyword evidence="4" id="KW-0732">Signal</keyword>
<organism evidence="5">
    <name type="scientific">Glycine soja</name>
    <name type="common">Wild soybean</name>
    <dbReference type="NCBI Taxonomy" id="3848"/>
    <lineage>
        <taxon>Eukaryota</taxon>
        <taxon>Viridiplantae</taxon>
        <taxon>Streptophyta</taxon>
        <taxon>Embryophyta</taxon>
        <taxon>Tracheophyta</taxon>
        <taxon>Spermatophyta</taxon>
        <taxon>Magnoliopsida</taxon>
        <taxon>eudicotyledons</taxon>
        <taxon>Gunneridae</taxon>
        <taxon>Pentapetalae</taxon>
        <taxon>rosids</taxon>
        <taxon>fabids</taxon>
        <taxon>Fabales</taxon>
        <taxon>Fabaceae</taxon>
        <taxon>Papilionoideae</taxon>
        <taxon>50 kb inversion clade</taxon>
        <taxon>NPAAA clade</taxon>
        <taxon>indigoferoid/millettioid clade</taxon>
        <taxon>Phaseoleae</taxon>
        <taxon>Glycine</taxon>
        <taxon>Glycine subgen. Soja</taxon>
    </lineage>
</organism>
<keyword evidence="3" id="KW-0964">Secreted</keyword>
<evidence type="ECO:0000256" key="1">
    <source>
        <dbReference type="ARBA" id="ARBA00004498"/>
    </source>
</evidence>
<dbReference type="InterPro" id="IPR007325">
    <property type="entry name" value="KFase/CYL"/>
</dbReference>
<dbReference type="GO" id="GO:0019441">
    <property type="term" value="P:L-tryptophan catabolic process to kynurenine"/>
    <property type="evidence" value="ECO:0007669"/>
    <property type="project" value="InterPro"/>
</dbReference>
<feature type="chain" id="PRO_5012113450" description="Arylformamidase" evidence="4">
    <location>
        <begin position="16"/>
        <end position="162"/>
    </location>
</feature>
<comment type="similarity">
    <text evidence="2">Belongs to the Cyclase 1 superfamily.</text>
</comment>
<evidence type="ECO:0000313" key="5">
    <source>
        <dbReference type="EMBL" id="KHN10374.1"/>
    </source>
</evidence>
<dbReference type="SUPFAM" id="SSF102198">
    <property type="entry name" value="Putative cyclase"/>
    <property type="match status" value="1"/>
</dbReference>